<sequence>MEPLYVCVEEEKKIIPSTFSMTDWKIGDVYRMRVVHVNSPTDFWIVKSPELFEKFHNNLHDFYTKYGHGWYCRAILTTNPFLVDYLKWQQVFLVDFGRYTYVRTNDFFWFTDELHNVPQFSIRATLTEPSRYQSPVPPAITANFKDMFKKKILLVKLTGVDNCRGIIHLDLFKSRIEKIALE</sequence>
<gene>
    <name evidence="1" type="ORF">GWI33_019972</name>
</gene>
<dbReference type="SUPFAM" id="SSF63748">
    <property type="entry name" value="Tudor/PWWP/MBT"/>
    <property type="match status" value="1"/>
</dbReference>
<evidence type="ECO:0000313" key="1">
    <source>
        <dbReference type="EMBL" id="KAF7266726.1"/>
    </source>
</evidence>
<organism evidence="1 2">
    <name type="scientific">Rhynchophorus ferrugineus</name>
    <name type="common">Red palm weevil</name>
    <name type="synonym">Curculio ferrugineus</name>
    <dbReference type="NCBI Taxonomy" id="354439"/>
    <lineage>
        <taxon>Eukaryota</taxon>
        <taxon>Metazoa</taxon>
        <taxon>Ecdysozoa</taxon>
        <taxon>Arthropoda</taxon>
        <taxon>Hexapoda</taxon>
        <taxon>Insecta</taxon>
        <taxon>Pterygota</taxon>
        <taxon>Neoptera</taxon>
        <taxon>Endopterygota</taxon>
        <taxon>Coleoptera</taxon>
        <taxon>Polyphaga</taxon>
        <taxon>Cucujiformia</taxon>
        <taxon>Curculionidae</taxon>
        <taxon>Dryophthorinae</taxon>
        <taxon>Rhynchophorus</taxon>
    </lineage>
</organism>
<proteinExistence type="predicted"/>
<comment type="caution">
    <text evidence="1">The sequence shown here is derived from an EMBL/GenBank/DDBJ whole genome shotgun (WGS) entry which is preliminary data.</text>
</comment>
<dbReference type="Proteomes" id="UP000625711">
    <property type="component" value="Unassembled WGS sequence"/>
</dbReference>
<dbReference type="AlphaFoldDB" id="A0A834LZY3"/>
<accession>A0A834LZY3</accession>
<evidence type="ECO:0000313" key="2">
    <source>
        <dbReference type="Proteomes" id="UP000625711"/>
    </source>
</evidence>
<protein>
    <recommendedName>
        <fullName evidence="3">Tudor domain-containing protein</fullName>
    </recommendedName>
</protein>
<evidence type="ECO:0008006" key="3">
    <source>
        <dbReference type="Google" id="ProtNLM"/>
    </source>
</evidence>
<name>A0A834LZY3_RHYFE</name>
<dbReference type="OrthoDB" id="10034606at2759"/>
<dbReference type="EMBL" id="JAACXV010014509">
    <property type="protein sequence ID" value="KAF7266726.1"/>
    <property type="molecule type" value="Genomic_DNA"/>
</dbReference>
<keyword evidence="2" id="KW-1185">Reference proteome</keyword>
<reference evidence="1" key="1">
    <citation type="submission" date="2020-08" db="EMBL/GenBank/DDBJ databases">
        <title>Genome sequencing and assembly of the red palm weevil Rhynchophorus ferrugineus.</title>
        <authorList>
            <person name="Dias G.B."/>
            <person name="Bergman C.M."/>
            <person name="Manee M."/>
        </authorList>
    </citation>
    <scope>NUCLEOTIDE SEQUENCE</scope>
    <source>
        <strain evidence="1">AA-2017</strain>
        <tissue evidence="1">Whole larva</tissue>
    </source>
</reference>